<evidence type="ECO:0000313" key="2">
    <source>
        <dbReference type="Proteomes" id="UP000251144"/>
    </source>
</evidence>
<protein>
    <submittedName>
        <fullName evidence="1">Uncharacterized protein</fullName>
    </submittedName>
</protein>
<dbReference type="AlphaFoldDB" id="A0A329TVV3"/>
<accession>A0A329TVV3</accession>
<comment type="caution">
    <text evidence="1">The sequence shown here is derived from an EMBL/GenBank/DDBJ whole genome shotgun (WGS) entry which is preliminary data.</text>
</comment>
<gene>
    <name evidence="1" type="ORF">C4N26_09255</name>
</gene>
<organism evidence="1 2">
    <name type="scientific">Faecalibacterium prausnitzii</name>
    <dbReference type="NCBI Taxonomy" id="853"/>
    <lineage>
        <taxon>Bacteria</taxon>
        <taxon>Bacillati</taxon>
        <taxon>Bacillota</taxon>
        <taxon>Clostridia</taxon>
        <taxon>Eubacteriales</taxon>
        <taxon>Oscillospiraceae</taxon>
        <taxon>Faecalibacterium</taxon>
    </lineage>
</organism>
<evidence type="ECO:0000313" key="1">
    <source>
        <dbReference type="EMBL" id="RAW53801.1"/>
    </source>
</evidence>
<name>A0A329TVV3_9FIRM</name>
<dbReference type="EMBL" id="PRLB01000008">
    <property type="protein sequence ID" value="RAW53801.1"/>
    <property type="molecule type" value="Genomic_DNA"/>
</dbReference>
<proteinExistence type="predicted"/>
<dbReference type="OrthoDB" id="9761526at2"/>
<dbReference type="Proteomes" id="UP000251144">
    <property type="component" value="Unassembled WGS sequence"/>
</dbReference>
<reference evidence="1 2" key="1">
    <citation type="submission" date="2018-02" db="EMBL/GenBank/DDBJ databases">
        <title>Complete genome sequencing of Faecalibacterium prausnitzii strains isolated from the human gut.</title>
        <authorList>
            <person name="Fitzgerald B.C."/>
            <person name="Shkoporov A.N."/>
            <person name="Ross P.R."/>
            <person name="Hill C."/>
        </authorList>
    </citation>
    <scope>NUCLEOTIDE SEQUENCE [LARGE SCALE GENOMIC DNA]</scope>
    <source>
        <strain evidence="1 2">APC942/32-1</strain>
    </source>
</reference>
<sequence length="159" mass="17604">MNQFLSAPVTDAQLQRDALLGALVGLARSTVNEPKTEDTDRVLTSGLRLAADPDAAEDALRRMYHIVETEKHRVAPNCAICTMRCGNTDNYDLARLWAAPENIRTLKLRLLAAVFRLAQGRPDARAQEVIDQALFVLAEDWDEELLAPVMKRAEDCCAG</sequence>
<dbReference type="RefSeq" id="WP_158401199.1">
    <property type="nucleotide sequence ID" value="NZ_PRLB01000008.1"/>
</dbReference>